<dbReference type="AlphaFoldDB" id="A0A2T4GX09"/>
<organism evidence="1 2">
    <name type="scientific">Fusarium culmorum</name>
    <dbReference type="NCBI Taxonomy" id="5516"/>
    <lineage>
        <taxon>Eukaryota</taxon>
        <taxon>Fungi</taxon>
        <taxon>Dikarya</taxon>
        <taxon>Ascomycota</taxon>
        <taxon>Pezizomycotina</taxon>
        <taxon>Sordariomycetes</taxon>
        <taxon>Hypocreomycetidae</taxon>
        <taxon>Hypocreales</taxon>
        <taxon>Nectriaceae</taxon>
        <taxon>Fusarium</taxon>
    </lineage>
</organism>
<dbReference type="Proteomes" id="UP000241587">
    <property type="component" value="Unassembled WGS sequence"/>
</dbReference>
<accession>A0A2T4GX09</accession>
<dbReference type="OMA" id="RISEYWA"/>
<comment type="caution">
    <text evidence="1">The sequence shown here is derived from an EMBL/GenBank/DDBJ whole genome shotgun (WGS) entry which is preliminary data.</text>
</comment>
<protein>
    <submittedName>
        <fullName evidence="1">Uncharacterized protein</fullName>
    </submittedName>
</protein>
<sequence length="526" mass="60803">MATESRHCIPDTNAYMGDSAADHVFHILEIAQLIVCGLELKDLFRALPITRDLWETRDKIPDRVWAHHLRRLDYPDYTSYISIAQAVDGISRGVRPKSERIITKDYGKGKYIRLSCEGNMEPPLMFLSFNPGIYRNPRGNIYTLDGIVLKLLTKRGEEPFHRICDGNSVLVSGPNRSFKARRLKDWSLTARFKNFNLPDGTEIERYFLFNDKHVVSMYKFPRKEWDDEWDYVNGMGHDYMVELWDYDGQKRGESILHGVLWSEMSLSSINGCQYFTVTSSSSRATSWSLDTLDIVFERSLSTEEKRKGYTLRVRGGVLDLLSSSDEILGHWLVDGGETSVEVAEMLRDCAYCPIRKFSDGHRVSWGPRHPVLWDKEGKPIKDFPWQDDEIRRRGLVRCANRFFGFPTTEEMTSAWSVKWTVGILFDRFFFIISFLPYSCIAAFRQPLLVVYSKKGVALTSKLLHSDMKGMHLTWFIDILGRLVIIYHRFSGITDEWEVIDFRGNLSESGKKAANFQESQSPRVIEN</sequence>
<dbReference type="OrthoDB" id="5033794at2759"/>
<evidence type="ECO:0000313" key="2">
    <source>
        <dbReference type="Proteomes" id="UP000241587"/>
    </source>
</evidence>
<proteinExistence type="predicted"/>
<gene>
    <name evidence="1" type="ORF">FCULG_00006939</name>
</gene>
<dbReference type="EMBL" id="PVEM01000006">
    <property type="protein sequence ID" value="PTD08096.1"/>
    <property type="molecule type" value="Genomic_DNA"/>
</dbReference>
<name>A0A2T4GX09_FUSCU</name>
<evidence type="ECO:0000313" key="1">
    <source>
        <dbReference type="EMBL" id="PTD08096.1"/>
    </source>
</evidence>
<keyword evidence="2" id="KW-1185">Reference proteome</keyword>
<reference evidence="1 2" key="1">
    <citation type="submission" date="2018-02" db="EMBL/GenBank/DDBJ databases">
        <title>Fusarium culmorum secondary metabolites in fungal-bacterial-plant interactions.</title>
        <authorList>
            <person name="Schmidt R."/>
        </authorList>
    </citation>
    <scope>NUCLEOTIDE SEQUENCE [LARGE SCALE GENOMIC DNA]</scope>
    <source>
        <strain evidence="1 2">PV</strain>
    </source>
</reference>